<dbReference type="EMBL" id="JBBWWR010000001">
    <property type="protein sequence ID" value="KAK8970715.1"/>
    <property type="molecule type" value="Genomic_DNA"/>
</dbReference>
<accession>A0ABR2N3K5</accession>
<protein>
    <recommendedName>
        <fullName evidence="4">Tyrosinase copper-binding domain-containing protein</fullName>
    </recommendedName>
</protein>
<keyword evidence="6" id="KW-1185">Reference proteome</keyword>
<dbReference type="Gene3D" id="1.10.1280.10">
    <property type="entry name" value="Di-copper center containing domain from catechol oxidase"/>
    <property type="match status" value="1"/>
</dbReference>
<dbReference type="InterPro" id="IPR050316">
    <property type="entry name" value="Tyrosinase/Hemocyanin"/>
</dbReference>
<evidence type="ECO:0000256" key="1">
    <source>
        <dbReference type="ARBA" id="ARBA00022723"/>
    </source>
</evidence>
<dbReference type="Proteomes" id="UP001412067">
    <property type="component" value="Unassembled WGS sequence"/>
</dbReference>
<gene>
    <name evidence="5" type="ORF">KSP40_PGU019988</name>
</gene>
<evidence type="ECO:0000259" key="4">
    <source>
        <dbReference type="Pfam" id="PF00264"/>
    </source>
</evidence>
<dbReference type="SUPFAM" id="SSF48056">
    <property type="entry name" value="Di-copper centre-containing domain"/>
    <property type="match status" value="1"/>
</dbReference>
<dbReference type="InterPro" id="IPR008922">
    <property type="entry name" value="Di-copper_centre_dom_sf"/>
</dbReference>
<organism evidence="5 6">
    <name type="scientific">Platanthera guangdongensis</name>
    <dbReference type="NCBI Taxonomy" id="2320717"/>
    <lineage>
        <taxon>Eukaryota</taxon>
        <taxon>Viridiplantae</taxon>
        <taxon>Streptophyta</taxon>
        <taxon>Embryophyta</taxon>
        <taxon>Tracheophyta</taxon>
        <taxon>Spermatophyta</taxon>
        <taxon>Magnoliopsida</taxon>
        <taxon>Liliopsida</taxon>
        <taxon>Asparagales</taxon>
        <taxon>Orchidaceae</taxon>
        <taxon>Orchidoideae</taxon>
        <taxon>Orchideae</taxon>
        <taxon>Orchidinae</taxon>
        <taxon>Platanthera</taxon>
    </lineage>
</organism>
<feature type="domain" description="Tyrosinase copper-binding" evidence="4">
    <location>
        <begin position="30"/>
        <end position="91"/>
    </location>
</feature>
<keyword evidence="1" id="KW-0479">Metal-binding</keyword>
<sequence>MYEQVISEGPTAEQELFTGNPLGAGDNPNPGEGSLEYNPHGRVHLWTADWPNLHQPNYEYMGNFYSGAVDRPVFFARQYPNNIDRLWNVWMTPAVVGYETRILKNGLRIGPDAYRIQETRENAFQKL</sequence>
<dbReference type="PANTHER" id="PTHR11474:SF76">
    <property type="entry name" value="SHKT DOMAIN-CONTAINING PROTEIN"/>
    <property type="match status" value="1"/>
</dbReference>
<name>A0ABR2N3K5_9ASPA</name>
<evidence type="ECO:0000313" key="6">
    <source>
        <dbReference type="Proteomes" id="UP001412067"/>
    </source>
</evidence>
<evidence type="ECO:0000256" key="3">
    <source>
        <dbReference type="SAM" id="MobiDB-lite"/>
    </source>
</evidence>
<keyword evidence="2" id="KW-0186">Copper</keyword>
<dbReference type="InterPro" id="IPR002227">
    <property type="entry name" value="Tyrosinase_Cu-bd"/>
</dbReference>
<reference evidence="5 6" key="1">
    <citation type="journal article" date="2022" name="Nat. Plants">
        <title>Genomes of leafy and leafless Platanthera orchids illuminate the evolution of mycoheterotrophy.</title>
        <authorList>
            <person name="Li M.H."/>
            <person name="Liu K.W."/>
            <person name="Li Z."/>
            <person name="Lu H.C."/>
            <person name="Ye Q.L."/>
            <person name="Zhang D."/>
            <person name="Wang J.Y."/>
            <person name="Li Y.F."/>
            <person name="Zhong Z.M."/>
            <person name="Liu X."/>
            <person name="Yu X."/>
            <person name="Liu D.K."/>
            <person name="Tu X.D."/>
            <person name="Liu B."/>
            <person name="Hao Y."/>
            <person name="Liao X.Y."/>
            <person name="Jiang Y.T."/>
            <person name="Sun W.H."/>
            <person name="Chen J."/>
            <person name="Chen Y.Q."/>
            <person name="Ai Y."/>
            <person name="Zhai J.W."/>
            <person name="Wu S.S."/>
            <person name="Zhou Z."/>
            <person name="Hsiao Y.Y."/>
            <person name="Wu W.L."/>
            <person name="Chen Y.Y."/>
            <person name="Lin Y.F."/>
            <person name="Hsu J.L."/>
            <person name="Li C.Y."/>
            <person name="Wang Z.W."/>
            <person name="Zhao X."/>
            <person name="Zhong W.Y."/>
            <person name="Ma X.K."/>
            <person name="Ma L."/>
            <person name="Huang J."/>
            <person name="Chen G.Z."/>
            <person name="Huang M.Z."/>
            <person name="Huang L."/>
            <person name="Peng D.H."/>
            <person name="Luo Y.B."/>
            <person name="Zou S.Q."/>
            <person name="Chen S.P."/>
            <person name="Lan S."/>
            <person name="Tsai W.C."/>
            <person name="Van de Peer Y."/>
            <person name="Liu Z.J."/>
        </authorList>
    </citation>
    <scope>NUCLEOTIDE SEQUENCE [LARGE SCALE GENOMIC DNA]</scope>
    <source>
        <strain evidence="5">Lor288</strain>
    </source>
</reference>
<evidence type="ECO:0000256" key="2">
    <source>
        <dbReference type="ARBA" id="ARBA00023008"/>
    </source>
</evidence>
<feature type="region of interest" description="Disordered" evidence="3">
    <location>
        <begin position="1"/>
        <end position="35"/>
    </location>
</feature>
<dbReference type="Pfam" id="PF00264">
    <property type="entry name" value="Tyrosinase"/>
    <property type="match status" value="1"/>
</dbReference>
<dbReference type="PANTHER" id="PTHR11474">
    <property type="entry name" value="TYROSINASE FAMILY MEMBER"/>
    <property type="match status" value="1"/>
</dbReference>
<proteinExistence type="predicted"/>
<comment type="caution">
    <text evidence="5">The sequence shown here is derived from an EMBL/GenBank/DDBJ whole genome shotgun (WGS) entry which is preliminary data.</text>
</comment>
<evidence type="ECO:0000313" key="5">
    <source>
        <dbReference type="EMBL" id="KAK8970715.1"/>
    </source>
</evidence>